<dbReference type="SMART" id="SM00129">
    <property type="entry name" value="KISc"/>
    <property type="match status" value="1"/>
</dbReference>
<feature type="coiled-coil region" evidence="9">
    <location>
        <begin position="339"/>
        <end position="396"/>
    </location>
</feature>
<dbReference type="InterPro" id="IPR027417">
    <property type="entry name" value="P-loop_NTPase"/>
</dbReference>
<evidence type="ECO:0000256" key="3">
    <source>
        <dbReference type="ARBA" id="ARBA00022840"/>
    </source>
</evidence>
<keyword evidence="6" id="KW-0206">Cytoskeleton</keyword>
<evidence type="ECO:0000256" key="1">
    <source>
        <dbReference type="ARBA" id="ARBA00004245"/>
    </source>
</evidence>
<sequence length="415" mass="45866">MRDESSSRNFKRNSLISTNKLHGTVHGDRVFEAERTNMEVYQETAKPIVRSAMLGFNGTIFAYGQTSSGKTYTIMGKTDSWGVIPLSIGEIFETIENTPNRIFLLRVSYMEIYNENVTDLLSGQSRLKIHENQNGDVFVGDLAEEIVRDPETIYALLQKGEARRHVGETNMNDKSSRSHTIFRIIIESRELNSGDMENAIPEASDSCDNIVTVSHLNIVDLAGSERAAQTGATGDRLKEGCAINKSLFTLAQVISKLSDNAGQTGQSSSTLAGSVSDNPQFVNFRDSKLTRILQNSLGGNSKTAIICTVTPASLDETLSTLKFANRAKDIKNKPVKNEVGSDEAMLRRYQKQINELKKQINDLSGSSNLQALQIEKDNLAKQLTEKEEKISQLMHLICISSKIVLSPAQKGNREV</sequence>
<dbReference type="InterPro" id="IPR027640">
    <property type="entry name" value="Kinesin-like_fam"/>
</dbReference>
<dbReference type="PANTHER" id="PTHR47968">
    <property type="entry name" value="CENTROMERE PROTEIN E"/>
    <property type="match status" value="1"/>
</dbReference>
<dbReference type="GO" id="GO:0007018">
    <property type="term" value="P:microtubule-based movement"/>
    <property type="evidence" value="ECO:0007669"/>
    <property type="project" value="InterPro"/>
</dbReference>
<keyword evidence="4 9" id="KW-0175">Coiled coil</keyword>
<organism evidence="11 12">
    <name type="scientific">Romanomermis culicivorax</name>
    <name type="common">Nematode worm</name>
    <dbReference type="NCBI Taxonomy" id="13658"/>
    <lineage>
        <taxon>Eukaryota</taxon>
        <taxon>Metazoa</taxon>
        <taxon>Ecdysozoa</taxon>
        <taxon>Nematoda</taxon>
        <taxon>Enoplea</taxon>
        <taxon>Dorylaimia</taxon>
        <taxon>Mermithida</taxon>
        <taxon>Mermithoidea</taxon>
        <taxon>Mermithidae</taxon>
        <taxon>Romanomermis</taxon>
    </lineage>
</organism>
<reference evidence="12" key="1">
    <citation type="submission" date="2022-11" db="UniProtKB">
        <authorList>
            <consortium name="WormBaseParasite"/>
        </authorList>
    </citation>
    <scope>IDENTIFICATION</scope>
</reference>
<evidence type="ECO:0000256" key="7">
    <source>
        <dbReference type="PROSITE-ProRule" id="PRU00283"/>
    </source>
</evidence>
<dbReference type="WBParaSite" id="nRc.2.0.1.t09891-RA">
    <property type="protein sequence ID" value="nRc.2.0.1.t09891-RA"/>
    <property type="gene ID" value="nRc.2.0.1.g09891"/>
</dbReference>
<dbReference type="PANTHER" id="PTHR47968:SF75">
    <property type="entry name" value="CENTROMERE-ASSOCIATED PROTEIN E"/>
    <property type="match status" value="1"/>
</dbReference>
<keyword evidence="6" id="KW-0963">Cytoplasm</keyword>
<dbReference type="SUPFAM" id="SSF52540">
    <property type="entry name" value="P-loop containing nucleoside triphosphate hydrolases"/>
    <property type="match status" value="1"/>
</dbReference>
<evidence type="ECO:0000313" key="11">
    <source>
        <dbReference type="Proteomes" id="UP000887565"/>
    </source>
</evidence>
<dbReference type="GO" id="GO:0000278">
    <property type="term" value="P:mitotic cell cycle"/>
    <property type="evidence" value="ECO:0007669"/>
    <property type="project" value="TreeGrafter"/>
</dbReference>
<keyword evidence="3 7" id="KW-0067">ATP-binding</keyword>
<keyword evidence="2 7" id="KW-0547">Nucleotide-binding</keyword>
<dbReference type="GO" id="GO:0005524">
    <property type="term" value="F:ATP binding"/>
    <property type="evidence" value="ECO:0007669"/>
    <property type="project" value="UniProtKB-UniRule"/>
</dbReference>
<dbReference type="PROSITE" id="PS50067">
    <property type="entry name" value="KINESIN_MOTOR_2"/>
    <property type="match status" value="1"/>
</dbReference>
<feature type="binding site" evidence="7">
    <location>
        <begin position="64"/>
        <end position="71"/>
    </location>
    <ligand>
        <name>ATP</name>
        <dbReference type="ChEBI" id="CHEBI:30616"/>
    </ligand>
</feature>
<dbReference type="PROSITE" id="PS00411">
    <property type="entry name" value="KINESIN_MOTOR_1"/>
    <property type="match status" value="1"/>
</dbReference>
<dbReference type="GO" id="GO:0003777">
    <property type="term" value="F:microtubule motor activity"/>
    <property type="evidence" value="ECO:0007669"/>
    <property type="project" value="InterPro"/>
</dbReference>
<evidence type="ECO:0000256" key="9">
    <source>
        <dbReference type="SAM" id="Coils"/>
    </source>
</evidence>
<dbReference type="GO" id="GO:0005874">
    <property type="term" value="C:microtubule"/>
    <property type="evidence" value="ECO:0007669"/>
    <property type="project" value="UniProtKB-KW"/>
</dbReference>
<evidence type="ECO:0000256" key="2">
    <source>
        <dbReference type="ARBA" id="ARBA00022741"/>
    </source>
</evidence>
<dbReference type="FunFam" id="3.40.850.10:FF:000177">
    <property type="entry name" value="Kinesin-like protein"/>
    <property type="match status" value="1"/>
</dbReference>
<comment type="subcellular location">
    <subcellularLocation>
        <location evidence="1">Cytoplasm</location>
        <location evidence="1">Cytoskeleton</location>
    </subcellularLocation>
</comment>
<accession>A0A915I7P9</accession>
<dbReference type="InterPro" id="IPR001752">
    <property type="entry name" value="Kinesin_motor_dom"/>
</dbReference>
<evidence type="ECO:0000256" key="4">
    <source>
        <dbReference type="ARBA" id="ARBA00023054"/>
    </source>
</evidence>
<dbReference type="PRINTS" id="PR00380">
    <property type="entry name" value="KINESINHEAVY"/>
</dbReference>
<dbReference type="Gene3D" id="3.40.850.10">
    <property type="entry name" value="Kinesin motor domain"/>
    <property type="match status" value="1"/>
</dbReference>
<name>A0A915I7P9_ROMCU</name>
<dbReference type="Proteomes" id="UP000887565">
    <property type="component" value="Unplaced"/>
</dbReference>
<dbReference type="GO" id="GO:0008017">
    <property type="term" value="F:microtubule binding"/>
    <property type="evidence" value="ECO:0007669"/>
    <property type="project" value="InterPro"/>
</dbReference>
<keyword evidence="8" id="KW-0493">Microtubule</keyword>
<dbReference type="Pfam" id="PF00225">
    <property type="entry name" value="Kinesin"/>
    <property type="match status" value="1"/>
</dbReference>
<evidence type="ECO:0000259" key="10">
    <source>
        <dbReference type="PROSITE" id="PS50067"/>
    </source>
</evidence>
<keyword evidence="11" id="KW-1185">Reference proteome</keyword>
<dbReference type="InterPro" id="IPR036961">
    <property type="entry name" value="Kinesin_motor_dom_sf"/>
</dbReference>
<evidence type="ECO:0000256" key="6">
    <source>
        <dbReference type="ARBA" id="ARBA00023212"/>
    </source>
</evidence>
<evidence type="ECO:0000313" key="12">
    <source>
        <dbReference type="WBParaSite" id="nRc.2.0.1.t09891-RA"/>
    </source>
</evidence>
<dbReference type="AlphaFoldDB" id="A0A915I7P9"/>
<dbReference type="InterPro" id="IPR019821">
    <property type="entry name" value="Kinesin_motor_CS"/>
</dbReference>
<keyword evidence="5 7" id="KW-0505">Motor protein</keyword>
<evidence type="ECO:0000256" key="8">
    <source>
        <dbReference type="RuleBase" id="RU000394"/>
    </source>
</evidence>
<comment type="similarity">
    <text evidence="7 8">Belongs to the TRAFAC class myosin-kinesin ATPase superfamily. Kinesin family.</text>
</comment>
<dbReference type="OMA" id="NVHETIS"/>
<proteinExistence type="inferred from homology"/>
<evidence type="ECO:0000256" key="5">
    <source>
        <dbReference type="ARBA" id="ARBA00023175"/>
    </source>
</evidence>
<feature type="domain" description="Kinesin motor" evidence="10">
    <location>
        <begin position="1"/>
        <end position="330"/>
    </location>
</feature>
<protein>
    <recommendedName>
        <fullName evidence="8">Kinesin-like protein</fullName>
    </recommendedName>
</protein>